<protein>
    <recommendedName>
        <fullName evidence="3">Esterase</fullName>
    </recommendedName>
</protein>
<evidence type="ECO:0000313" key="2">
    <source>
        <dbReference type="Proteomes" id="UP000653797"/>
    </source>
</evidence>
<proteinExistence type="predicted"/>
<gene>
    <name evidence="1" type="ORF">IC230_31115</name>
</gene>
<reference evidence="1" key="1">
    <citation type="submission" date="2020-09" db="EMBL/GenBank/DDBJ databases">
        <authorList>
            <person name="Kim M.K."/>
        </authorList>
    </citation>
    <scope>NUCLEOTIDE SEQUENCE</scope>
    <source>
        <strain evidence="1">BT704</strain>
    </source>
</reference>
<dbReference type="AlphaFoldDB" id="A0A927B8E0"/>
<sequence>MGLFSPGLNNKPEDHPQSLAYQKLDLKLKKQMDNGYKLYWVAVGRDDVPILLAGIRDFRKKMDTIGTKYEFKETDGGHTWPNWRKYLTEFTQKNF</sequence>
<name>A0A927B8E0_9BACT</name>
<accession>A0A927B8E0</accession>
<dbReference type="SUPFAM" id="SSF53474">
    <property type="entry name" value="alpha/beta-Hydrolases"/>
    <property type="match status" value="1"/>
</dbReference>
<evidence type="ECO:0000313" key="1">
    <source>
        <dbReference type="EMBL" id="MBD2757365.1"/>
    </source>
</evidence>
<evidence type="ECO:0008006" key="3">
    <source>
        <dbReference type="Google" id="ProtNLM"/>
    </source>
</evidence>
<organism evidence="1 2">
    <name type="scientific">Spirosoma validum</name>
    <dbReference type="NCBI Taxonomy" id="2771355"/>
    <lineage>
        <taxon>Bacteria</taxon>
        <taxon>Pseudomonadati</taxon>
        <taxon>Bacteroidota</taxon>
        <taxon>Cytophagia</taxon>
        <taxon>Cytophagales</taxon>
        <taxon>Cytophagaceae</taxon>
        <taxon>Spirosoma</taxon>
    </lineage>
</organism>
<comment type="caution">
    <text evidence="1">The sequence shown here is derived from an EMBL/GenBank/DDBJ whole genome shotgun (WGS) entry which is preliminary data.</text>
</comment>
<dbReference type="Gene3D" id="3.40.50.1820">
    <property type="entry name" value="alpha/beta hydrolase"/>
    <property type="match status" value="1"/>
</dbReference>
<dbReference type="RefSeq" id="WP_191042988.1">
    <property type="nucleotide sequence ID" value="NZ_JACXAA010000021.1"/>
</dbReference>
<dbReference type="EMBL" id="JACXAA010000021">
    <property type="protein sequence ID" value="MBD2757365.1"/>
    <property type="molecule type" value="Genomic_DNA"/>
</dbReference>
<dbReference type="Proteomes" id="UP000653797">
    <property type="component" value="Unassembled WGS sequence"/>
</dbReference>
<dbReference type="InterPro" id="IPR029058">
    <property type="entry name" value="AB_hydrolase_fold"/>
</dbReference>
<keyword evidence="2" id="KW-1185">Reference proteome</keyword>